<comment type="caution">
    <text evidence="1">The sequence shown here is derived from an EMBL/GenBank/DDBJ whole genome shotgun (WGS) entry which is preliminary data.</text>
</comment>
<organism evidence="1 2">
    <name type="scientific">Halomarina salina</name>
    <dbReference type="NCBI Taxonomy" id="1872699"/>
    <lineage>
        <taxon>Archaea</taxon>
        <taxon>Methanobacteriati</taxon>
        <taxon>Methanobacteriota</taxon>
        <taxon>Stenosarchaea group</taxon>
        <taxon>Halobacteria</taxon>
        <taxon>Halobacteriales</taxon>
        <taxon>Natronomonadaceae</taxon>
        <taxon>Halomarina</taxon>
    </lineage>
</organism>
<dbReference type="EMBL" id="JBHSQH010000001">
    <property type="protein sequence ID" value="MFC5971526.1"/>
    <property type="molecule type" value="Genomic_DNA"/>
</dbReference>
<dbReference type="RefSeq" id="WP_247414420.1">
    <property type="nucleotide sequence ID" value="NZ_JALLGW010000001.1"/>
</dbReference>
<dbReference type="AlphaFoldDB" id="A0ABD5RLW9"/>
<sequence length="147" mass="16319">MRLVEQTDWNDCGAACLATVTGDSLTEVKRAVDVPTPHGQLEAYLDAHPIPNDHVTVRGEPTVRSLARQRRPFVRSGPFERRTLLLSVASPARSIDWHAVVLHRGRLLDPQGQFDLPTLYRSRCIWATEVYPDGRLGGARAAAIRAD</sequence>
<name>A0ABD5RLW9_9EURY</name>
<reference evidence="1 2" key="1">
    <citation type="journal article" date="2019" name="Int. J. Syst. Evol. Microbiol.">
        <title>The Global Catalogue of Microorganisms (GCM) 10K type strain sequencing project: providing services to taxonomists for standard genome sequencing and annotation.</title>
        <authorList>
            <consortium name="The Broad Institute Genomics Platform"/>
            <consortium name="The Broad Institute Genome Sequencing Center for Infectious Disease"/>
            <person name="Wu L."/>
            <person name="Ma J."/>
        </authorList>
    </citation>
    <scope>NUCLEOTIDE SEQUENCE [LARGE SCALE GENOMIC DNA]</scope>
    <source>
        <strain evidence="1 2">CGMCC 1.12543</strain>
    </source>
</reference>
<evidence type="ECO:0008006" key="3">
    <source>
        <dbReference type="Google" id="ProtNLM"/>
    </source>
</evidence>
<proteinExistence type="predicted"/>
<dbReference type="Proteomes" id="UP001596099">
    <property type="component" value="Unassembled WGS sequence"/>
</dbReference>
<keyword evidence="2" id="KW-1185">Reference proteome</keyword>
<accession>A0ABD5RLW9</accession>
<evidence type="ECO:0000313" key="2">
    <source>
        <dbReference type="Proteomes" id="UP001596099"/>
    </source>
</evidence>
<evidence type="ECO:0000313" key="1">
    <source>
        <dbReference type="EMBL" id="MFC5971526.1"/>
    </source>
</evidence>
<gene>
    <name evidence="1" type="ORF">ACFPYI_09305</name>
</gene>
<protein>
    <recommendedName>
        <fullName evidence="3">Peptidase C39 domain-containing protein</fullName>
    </recommendedName>
</protein>